<feature type="transmembrane region" description="Helical" evidence="9">
    <location>
        <begin position="149"/>
        <end position="169"/>
    </location>
</feature>
<feature type="transmembrane region" description="Helical" evidence="9">
    <location>
        <begin position="254"/>
        <end position="279"/>
    </location>
</feature>
<dbReference type="GO" id="GO:0051452">
    <property type="term" value="P:intracellular pH reduction"/>
    <property type="evidence" value="ECO:0007669"/>
    <property type="project" value="TreeGrafter"/>
</dbReference>
<comment type="similarity">
    <text evidence="2">Belongs to the Golgi pH regulator (TC 1.A.38) family.</text>
</comment>
<dbReference type="AlphaFoldDB" id="A0A3M7SMU3"/>
<comment type="catalytic activity">
    <reaction evidence="6">
        <text>iodide(out) = iodide(in)</text>
        <dbReference type="Rhea" id="RHEA:66324"/>
        <dbReference type="ChEBI" id="CHEBI:16382"/>
    </reaction>
</comment>
<dbReference type="InterPro" id="IPR022535">
    <property type="entry name" value="Golgi_pH-regulator_cons_dom"/>
</dbReference>
<evidence type="ECO:0000256" key="4">
    <source>
        <dbReference type="ARBA" id="ARBA00022989"/>
    </source>
</evidence>
<comment type="caution">
    <text evidence="12">The sequence shown here is derived from an EMBL/GenBank/DDBJ whole genome shotgun (WGS) entry which is preliminary data.</text>
</comment>
<comment type="subcellular location">
    <subcellularLocation>
        <location evidence="1">Membrane</location>
        <topology evidence="1">Multi-pass membrane protein</topology>
    </subcellularLocation>
</comment>
<dbReference type="GO" id="GO:0008308">
    <property type="term" value="F:voltage-gated monoatomic anion channel activity"/>
    <property type="evidence" value="ECO:0007669"/>
    <property type="project" value="TreeGrafter"/>
</dbReference>
<keyword evidence="5 9" id="KW-0472">Membrane</keyword>
<sequence length="470" mass="54393">MSFFSDSCLVFLSEFIFFIGGWIFFMKELFKNYEVQYKTVIFSFSITFSLSCIMFELIIFEILGFLDPSSRLFHWKLGLYSILFLLVFYLPFQISYLIVRNFEFIRSKRVALIVSCVLWLAILILFWKIGDPFPILSPKHGILSIEQCVSRVGVIGVTVMAFLSGFGAVNCPYTYMSYFVKIALNERNSMYNTAEQSGFWSRFKTAIKSSSQNSEVKREIIGLEEMARQLFLELVDLNRTLDRISFSKTLQGKYFNFVGHFFSIYCIWKIFISSINIIFDRVGKVDPVTRSIEIVVGYLGLKFDVQFWSQNISFLVVGIIVVTSIRGFLITLTKFFYAISSSHSSNIIVLCLAQIMGMYFVSSVLLMRMNVPAQYRVIITQVLGDLQFNFYHRWFDVIFLVSALSSIGFLYLAHQQKQIAEKHNNLFTMLDLYQDHKKSNGKNSKQHEAAILYPAFVRAHLEFASAVWNS</sequence>
<feature type="transmembrane region" description="Helical" evidence="9">
    <location>
        <begin position="42"/>
        <end position="66"/>
    </location>
</feature>
<proteinExistence type="inferred from homology"/>
<evidence type="ECO:0000256" key="2">
    <source>
        <dbReference type="ARBA" id="ARBA00009478"/>
    </source>
</evidence>
<dbReference type="PANTHER" id="PTHR15948">
    <property type="entry name" value="G-PROTEIN COUPLED RECEPTOR 89-RELATED"/>
    <property type="match status" value="1"/>
</dbReference>
<feature type="domain" description="Golgi pH regulator conserved" evidence="11">
    <location>
        <begin position="144"/>
        <end position="186"/>
    </location>
</feature>
<feature type="non-terminal residue" evidence="12">
    <location>
        <position position="470"/>
    </location>
</feature>
<evidence type="ECO:0000259" key="10">
    <source>
        <dbReference type="Pfam" id="PF12430"/>
    </source>
</evidence>
<feature type="transmembrane region" description="Helical" evidence="9">
    <location>
        <begin position="12"/>
        <end position="30"/>
    </location>
</feature>
<protein>
    <submittedName>
        <fullName evidence="12">Golgi pH regulator</fullName>
    </submittedName>
</protein>
<dbReference type="Proteomes" id="UP000276133">
    <property type="component" value="Unassembled WGS sequence"/>
</dbReference>
<reference evidence="12 13" key="1">
    <citation type="journal article" date="2018" name="Sci. Rep.">
        <title>Genomic signatures of local adaptation to the degree of environmental predictability in rotifers.</title>
        <authorList>
            <person name="Franch-Gras L."/>
            <person name="Hahn C."/>
            <person name="Garcia-Roger E.M."/>
            <person name="Carmona M.J."/>
            <person name="Serra M."/>
            <person name="Gomez A."/>
        </authorList>
    </citation>
    <scope>NUCLEOTIDE SEQUENCE [LARGE SCALE GENOMIC DNA]</scope>
    <source>
        <strain evidence="12">HYR1</strain>
    </source>
</reference>
<dbReference type="PANTHER" id="PTHR15948:SF0">
    <property type="entry name" value="GOLGI PH REGULATOR A-RELATED"/>
    <property type="match status" value="1"/>
</dbReference>
<keyword evidence="13" id="KW-1185">Reference proteome</keyword>
<feature type="transmembrane region" description="Helical" evidence="9">
    <location>
        <begin position="312"/>
        <end position="335"/>
    </location>
</feature>
<evidence type="ECO:0000256" key="8">
    <source>
        <dbReference type="ARBA" id="ARBA00044702"/>
    </source>
</evidence>
<evidence type="ECO:0000256" key="7">
    <source>
        <dbReference type="ARBA" id="ARBA00035085"/>
    </source>
</evidence>
<dbReference type="OrthoDB" id="264392at2759"/>
<accession>A0A3M7SMU3</accession>
<feature type="transmembrane region" description="Helical" evidence="9">
    <location>
        <begin position="394"/>
        <end position="413"/>
    </location>
</feature>
<dbReference type="EMBL" id="REGN01001104">
    <property type="protein sequence ID" value="RNA37022.1"/>
    <property type="molecule type" value="Genomic_DNA"/>
</dbReference>
<keyword evidence="3 9" id="KW-0812">Transmembrane</keyword>
<evidence type="ECO:0000256" key="1">
    <source>
        <dbReference type="ARBA" id="ARBA00004141"/>
    </source>
</evidence>
<organism evidence="12 13">
    <name type="scientific">Brachionus plicatilis</name>
    <name type="common">Marine rotifer</name>
    <name type="synonym">Brachionus muelleri</name>
    <dbReference type="NCBI Taxonomy" id="10195"/>
    <lineage>
        <taxon>Eukaryota</taxon>
        <taxon>Metazoa</taxon>
        <taxon>Spiralia</taxon>
        <taxon>Gnathifera</taxon>
        <taxon>Rotifera</taxon>
        <taxon>Eurotatoria</taxon>
        <taxon>Monogononta</taxon>
        <taxon>Pseudotrocha</taxon>
        <taxon>Ploima</taxon>
        <taxon>Brachionidae</taxon>
        <taxon>Brachionus</taxon>
    </lineage>
</organism>
<gene>
    <name evidence="12" type="ORF">BpHYR1_033607</name>
</gene>
<dbReference type="Pfam" id="PF12430">
    <property type="entry name" value="ABA_GPCR"/>
    <property type="match status" value="1"/>
</dbReference>
<feature type="transmembrane region" description="Helical" evidence="9">
    <location>
        <begin position="78"/>
        <end position="98"/>
    </location>
</feature>
<name>A0A3M7SMU3_BRAPC</name>
<feature type="transmembrane region" description="Helical" evidence="9">
    <location>
        <begin position="110"/>
        <end position="129"/>
    </location>
</feature>
<feature type="domain" description="Abscisic acid G-protein coupled receptor-like" evidence="10">
    <location>
        <begin position="247"/>
        <end position="414"/>
    </location>
</feature>
<keyword evidence="4 9" id="KW-1133">Transmembrane helix</keyword>
<comment type="catalytic activity">
    <reaction evidence="7">
        <text>bromide(in) = bromide(out)</text>
        <dbReference type="Rhea" id="RHEA:75383"/>
        <dbReference type="ChEBI" id="CHEBI:15858"/>
    </reaction>
</comment>
<dbReference type="InterPro" id="IPR025969">
    <property type="entry name" value="ABA_GPCR_dom"/>
</dbReference>
<feature type="transmembrane region" description="Helical" evidence="9">
    <location>
        <begin position="347"/>
        <end position="367"/>
    </location>
</feature>
<dbReference type="InterPro" id="IPR015672">
    <property type="entry name" value="GPHR/GTG"/>
</dbReference>
<evidence type="ECO:0000256" key="5">
    <source>
        <dbReference type="ARBA" id="ARBA00023136"/>
    </source>
</evidence>
<evidence type="ECO:0000259" key="11">
    <source>
        <dbReference type="Pfam" id="PF12537"/>
    </source>
</evidence>
<comment type="catalytic activity">
    <reaction evidence="8">
        <text>fluoride(in) = fluoride(out)</text>
        <dbReference type="Rhea" id="RHEA:76159"/>
        <dbReference type="ChEBI" id="CHEBI:17051"/>
    </reaction>
</comment>
<evidence type="ECO:0000313" key="12">
    <source>
        <dbReference type="EMBL" id="RNA37022.1"/>
    </source>
</evidence>
<evidence type="ECO:0000256" key="9">
    <source>
        <dbReference type="SAM" id="Phobius"/>
    </source>
</evidence>
<evidence type="ECO:0000256" key="3">
    <source>
        <dbReference type="ARBA" id="ARBA00022692"/>
    </source>
</evidence>
<dbReference type="Pfam" id="PF12537">
    <property type="entry name" value="GPHR_N"/>
    <property type="match status" value="1"/>
</dbReference>
<evidence type="ECO:0000256" key="6">
    <source>
        <dbReference type="ARBA" id="ARBA00024145"/>
    </source>
</evidence>
<dbReference type="STRING" id="10195.A0A3M7SMU3"/>
<evidence type="ECO:0000313" key="13">
    <source>
        <dbReference type="Proteomes" id="UP000276133"/>
    </source>
</evidence>
<dbReference type="GO" id="GO:0032580">
    <property type="term" value="C:Golgi cisterna membrane"/>
    <property type="evidence" value="ECO:0007669"/>
    <property type="project" value="TreeGrafter"/>
</dbReference>